<protein>
    <submittedName>
        <fullName evidence="1">Uncharacterized protein</fullName>
    </submittedName>
</protein>
<dbReference type="AlphaFoldDB" id="A0A8A0RSR3"/>
<dbReference type="RefSeq" id="WP_206707526.1">
    <property type="nucleotide sequence ID" value="NZ_CP059066.1"/>
</dbReference>
<name>A0A8A0RSR3_9FIRM</name>
<dbReference type="EMBL" id="CP059066">
    <property type="protein sequence ID" value="QSQ10216.1"/>
    <property type="molecule type" value="Genomic_DNA"/>
</dbReference>
<sequence length="141" mass="16442">MDLGDIVPLLIIIGIPLLRRGFQKRGNYQRLPKGQKKPKELMTESIKPVDRQFHSSNMMDFQEKRDSKRVYIGETVNKNNYLKEKNFKIERAPKLSKITRKRRKLMGNFSDEVAILNGVVMSEVLGPPRAKKPYRPVFKDN</sequence>
<evidence type="ECO:0000313" key="2">
    <source>
        <dbReference type="Proteomes" id="UP000662904"/>
    </source>
</evidence>
<reference evidence="1" key="1">
    <citation type="submission" date="2020-07" db="EMBL/GenBank/DDBJ databases">
        <title>Koleobacter methoxysyntrophicus gen. nov., sp. nov., a novel anaerobic bacterium isolated from deep subsurface oil field and proposal of Koleobacterales ord. nov. in the phylum Firmicutes.</title>
        <authorList>
            <person name="Sakamoto S."/>
            <person name="Tamaki H."/>
        </authorList>
    </citation>
    <scope>NUCLEOTIDE SEQUENCE</scope>
    <source>
        <strain evidence="1">NRmbB1</strain>
    </source>
</reference>
<proteinExistence type="predicted"/>
<accession>A0A8A0RSR3</accession>
<keyword evidence="2" id="KW-1185">Reference proteome</keyword>
<evidence type="ECO:0000313" key="1">
    <source>
        <dbReference type="EMBL" id="QSQ10216.1"/>
    </source>
</evidence>
<dbReference type="KEGG" id="kme:H0A61_02616"/>
<gene>
    <name evidence="1" type="ORF">H0A61_02616</name>
</gene>
<organism evidence="1 2">
    <name type="scientific">Koleobacter methoxysyntrophicus</name>
    <dbReference type="NCBI Taxonomy" id="2751313"/>
    <lineage>
        <taxon>Bacteria</taxon>
        <taxon>Bacillati</taxon>
        <taxon>Bacillota</taxon>
        <taxon>Clostridia</taxon>
        <taxon>Koleobacterales</taxon>
        <taxon>Koleobacteraceae</taxon>
        <taxon>Koleobacter</taxon>
    </lineage>
</organism>
<dbReference type="Proteomes" id="UP000662904">
    <property type="component" value="Chromosome"/>
</dbReference>